<dbReference type="Gene3D" id="3.40.50.300">
    <property type="entry name" value="P-loop containing nucleotide triphosphate hydrolases"/>
    <property type="match status" value="1"/>
</dbReference>
<keyword evidence="1" id="KW-0175">Coiled coil</keyword>
<dbReference type="InParanoid" id="A0DLX6"/>
<organism evidence="3 4">
    <name type="scientific">Paramecium tetraurelia</name>
    <dbReference type="NCBI Taxonomy" id="5888"/>
    <lineage>
        <taxon>Eukaryota</taxon>
        <taxon>Sar</taxon>
        <taxon>Alveolata</taxon>
        <taxon>Ciliophora</taxon>
        <taxon>Intramacronucleata</taxon>
        <taxon>Oligohymenophorea</taxon>
        <taxon>Peniculida</taxon>
        <taxon>Parameciidae</taxon>
        <taxon>Paramecium</taxon>
    </lineage>
</organism>
<dbReference type="OrthoDB" id="310514at2759"/>
<evidence type="ECO:0000313" key="3">
    <source>
        <dbReference type="EMBL" id="CAK84043.1"/>
    </source>
</evidence>
<dbReference type="GO" id="GO:0005525">
    <property type="term" value="F:GTP binding"/>
    <property type="evidence" value="ECO:0007669"/>
    <property type="project" value="InterPro"/>
</dbReference>
<feature type="coiled-coil region" evidence="1">
    <location>
        <begin position="386"/>
        <end position="436"/>
    </location>
</feature>
<dbReference type="OMA" id="TKEPHYY"/>
<accession>A0DLX6</accession>
<dbReference type="SUPFAM" id="SSF52540">
    <property type="entry name" value="P-loop containing nucleoside triphosphate hydrolases"/>
    <property type="match status" value="1"/>
</dbReference>
<evidence type="ECO:0000259" key="2">
    <source>
        <dbReference type="Pfam" id="PF01926"/>
    </source>
</evidence>
<evidence type="ECO:0000256" key="1">
    <source>
        <dbReference type="SAM" id="Coils"/>
    </source>
</evidence>
<gene>
    <name evidence="3" type="ORF">GSPATT00018261001</name>
</gene>
<dbReference type="InterPro" id="IPR006073">
    <property type="entry name" value="GTP-bd"/>
</dbReference>
<evidence type="ECO:0000313" key="4">
    <source>
        <dbReference type="Proteomes" id="UP000000600"/>
    </source>
</evidence>
<reference evidence="3 4" key="1">
    <citation type="journal article" date="2006" name="Nature">
        <title>Global trends of whole-genome duplications revealed by the ciliate Paramecium tetraurelia.</title>
        <authorList>
            <consortium name="Genoscope"/>
            <person name="Aury J.-M."/>
            <person name="Jaillon O."/>
            <person name="Duret L."/>
            <person name="Noel B."/>
            <person name="Jubin C."/>
            <person name="Porcel B.M."/>
            <person name="Segurens B."/>
            <person name="Daubin V."/>
            <person name="Anthouard V."/>
            <person name="Aiach N."/>
            <person name="Arnaiz O."/>
            <person name="Billaut A."/>
            <person name="Beisson J."/>
            <person name="Blanc I."/>
            <person name="Bouhouche K."/>
            <person name="Camara F."/>
            <person name="Duharcourt S."/>
            <person name="Guigo R."/>
            <person name="Gogendeau D."/>
            <person name="Katinka M."/>
            <person name="Keller A.-M."/>
            <person name="Kissmehl R."/>
            <person name="Klotz C."/>
            <person name="Koll F."/>
            <person name="Le Moue A."/>
            <person name="Lepere C."/>
            <person name="Malinsky S."/>
            <person name="Nowacki M."/>
            <person name="Nowak J.K."/>
            <person name="Plattner H."/>
            <person name="Poulain J."/>
            <person name="Ruiz F."/>
            <person name="Serrano V."/>
            <person name="Zagulski M."/>
            <person name="Dessen P."/>
            <person name="Betermier M."/>
            <person name="Weissenbach J."/>
            <person name="Scarpelli C."/>
            <person name="Schachter V."/>
            <person name="Sperling L."/>
            <person name="Meyer E."/>
            <person name="Cohen J."/>
            <person name="Wincker P."/>
        </authorList>
    </citation>
    <scope>NUCLEOTIDE SEQUENCE [LARGE SCALE GENOMIC DNA]</scope>
    <source>
        <strain evidence="3 4">Stock d4-2</strain>
    </source>
</reference>
<dbReference type="GeneID" id="5037225"/>
<sequence>MIQENDQYQIYEKMIDRISELLITFDKQLSQNLTVAMLVGYTANGKSTLFNFLSGFEFQIKQEENKKSKFLALKYPNQKYASDMANGVKSVTKEPHYYYNKNNNCLLIDFPGFNDTEGAMSQSFISILFNRLVIKTPIRIINVIKTTDGILPNRATEIQSFIARCFGQKTSDFSSVTLVLNQYMDDLNDKDLIVDVKYQLSEFQETANENIAVIRKIKDDRDLEMIFNQANRKQIWKVIEKSNPIKFKPTQFQKQAELANLIHNKCNSIMQNLVSEICWHIDNFLNNLNQQSIEALYEKFYIIELLIKKQLHLNAFSWHLELLDQMQEIAAILGWKNNQKIEIDIFLKIFKFVSQEEDIIQIKDFLKINSQLLQNNLIIQKQTIMNRMLAIEKKQLQDQKERQKIQNENLLRQQQIDQSKKDLESLNYRRTQLLNEQTQIKDCLFQDKYNKQCFNYSASQPTNQAFGQNYPVTKLSTTSLQQQLDRQSCILI</sequence>
<dbReference type="HOGENOM" id="CLU_028513_0_0_1"/>
<dbReference type="Pfam" id="PF01926">
    <property type="entry name" value="MMR_HSR1"/>
    <property type="match status" value="1"/>
</dbReference>
<dbReference type="KEGG" id="ptm:GSPATT00018261001"/>
<dbReference type="STRING" id="5888.A0DLX6"/>
<dbReference type="EMBL" id="CT868496">
    <property type="protein sequence ID" value="CAK84043.1"/>
    <property type="molecule type" value="Genomic_DNA"/>
</dbReference>
<name>A0DLX6_PARTE</name>
<dbReference type="Proteomes" id="UP000000600">
    <property type="component" value="Unassembled WGS sequence"/>
</dbReference>
<dbReference type="AlphaFoldDB" id="A0DLX6"/>
<protein>
    <recommendedName>
        <fullName evidence="2">G domain-containing protein</fullName>
    </recommendedName>
</protein>
<proteinExistence type="predicted"/>
<dbReference type="RefSeq" id="XP_001451440.1">
    <property type="nucleotide sequence ID" value="XM_001451403.1"/>
</dbReference>
<dbReference type="InterPro" id="IPR027417">
    <property type="entry name" value="P-loop_NTPase"/>
</dbReference>
<dbReference type="eggNOG" id="ENOG502R2X5">
    <property type="taxonomic scope" value="Eukaryota"/>
</dbReference>
<feature type="domain" description="G" evidence="2">
    <location>
        <begin position="37"/>
        <end position="148"/>
    </location>
</feature>
<keyword evidence="4" id="KW-1185">Reference proteome</keyword>